<dbReference type="Proteomes" id="UP000199379">
    <property type="component" value="Unassembled WGS sequence"/>
</dbReference>
<feature type="signal peptide" evidence="1">
    <location>
        <begin position="1"/>
        <end position="19"/>
    </location>
</feature>
<dbReference type="OrthoDB" id="9799365at2"/>
<dbReference type="EMBL" id="FNYD01000003">
    <property type="protein sequence ID" value="SEJ09209.1"/>
    <property type="molecule type" value="Genomic_DNA"/>
</dbReference>
<dbReference type="GO" id="GO:0016787">
    <property type="term" value="F:hydrolase activity"/>
    <property type="evidence" value="ECO:0007669"/>
    <property type="project" value="UniProtKB-KW"/>
</dbReference>
<sequence>MRLLLSSAAIACLSLPLLADPLPSWNATDTKARIISFVDAVTDPDSPDYVRPADRIATFDNDGTLWGEQPVYFQVIYAVDQVARMAEADLSILDSDAMKAAAAGDMAALVATGKEGLVEVVTAAHSGMSVSEFKADVAAWLDTARHPDTGRPYDEMLYQPMLELLRYLRDEGFSTYIVSGGGIDFIRVFSEAAYNIPPNQVVGSSLAGEYKTDGDGPRIMKMPSLFFIDDKEGKPVAINHHIGKRPILAGGNSDGDFQMLEWTTSGDGARLALIVHHTDAEREYAYDRDSHIGGLERGLDEAEARGWLLIDMAADWARVWPE</sequence>
<proteinExistence type="predicted"/>
<evidence type="ECO:0000313" key="2">
    <source>
        <dbReference type="EMBL" id="SEJ09209.1"/>
    </source>
</evidence>
<dbReference type="Pfam" id="PF12710">
    <property type="entry name" value="HAD"/>
    <property type="match status" value="1"/>
</dbReference>
<accession>A0A1H6VX43</accession>
<protein>
    <submittedName>
        <fullName evidence="2">Haloacid dehalogenase-like hydrolase</fullName>
    </submittedName>
</protein>
<feature type="chain" id="PRO_5011564936" evidence="1">
    <location>
        <begin position="20"/>
        <end position="322"/>
    </location>
</feature>
<evidence type="ECO:0000256" key="1">
    <source>
        <dbReference type="SAM" id="SignalP"/>
    </source>
</evidence>
<dbReference type="STRING" id="1227549.SAMN05444007_103306"/>
<dbReference type="Gene3D" id="3.40.50.1000">
    <property type="entry name" value="HAD superfamily/HAD-like"/>
    <property type="match status" value="1"/>
</dbReference>
<organism evidence="2 3">
    <name type="scientific">Cribrihabitans marinus</name>
    <dbReference type="NCBI Taxonomy" id="1227549"/>
    <lineage>
        <taxon>Bacteria</taxon>
        <taxon>Pseudomonadati</taxon>
        <taxon>Pseudomonadota</taxon>
        <taxon>Alphaproteobacteria</taxon>
        <taxon>Rhodobacterales</taxon>
        <taxon>Paracoccaceae</taxon>
        <taxon>Cribrihabitans</taxon>
    </lineage>
</organism>
<keyword evidence="1" id="KW-0732">Signal</keyword>
<dbReference type="RefSeq" id="WP_092363858.1">
    <property type="nucleotide sequence ID" value="NZ_BMGV01000003.1"/>
</dbReference>
<evidence type="ECO:0000313" key="3">
    <source>
        <dbReference type="Proteomes" id="UP000199379"/>
    </source>
</evidence>
<keyword evidence="3" id="KW-1185">Reference proteome</keyword>
<dbReference type="CDD" id="cd01427">
    <property type="entry name" value="HAD_like"/>
    <property type="match status" value="1"/>
</dbReference>
<dbReference type="InterPro" id="IPR036412">
    <property type="entry name" value="HAD-like_sf"/>
</dbReference>
<keyword evidence="2" id="KW-0378">Hydrolase</keyword>
<name>A0A1H6VX43_9RHOB</name>
<dbReference type="AlphaFoldDB" id="A0A1H6VX43"/>
<dbReference type="InterPro" id="IPR023214">
    <property type="entry name" value="HAD_sf"/>
</dbReference>
<reference evidence="2 3" key="1">
    <citation type="submission" date="2016-10" db="EMBL/GenBank/DDBJ databases">
        <authorList>
            <person name="de Groot N.N."/>
        </authorList>
    </citation>
    <scope>NUCLEOTIDE SEQUENCE [LARGE SCALE GENOMIC DNA]</scope>
    <source>
        <strain evidence="2 3">DSM 29340</strain>
    </source>
</reference>
<dbReference type="SUPFAM" id="SSF56784">
    <property type="entry name" value="HAD-like"/>
    <property type="match status" value="1"/>
</dbReference>
<gene>
    <name evidence="2" type="ORF">SAMN05444007_103306</name>
</gene>